<evidence type="ECO:0000313" key="2">
    <source>
        <dbReference type="Proteomes" id="UP000805085"/>
    </source>
</evidence>
<evidence type="ECO:0000313" key="1">
    <source>
        <dbReference type="EMBL" id="NRD22363.1"/>
    </source>
</evidence>
<comment type="caution">
    <text evidence="1">The sequence shown here is derived from an EMBL/GenBank/DDBJ whole genome shotgun (WGS) entry which is preliminary data.</text>
</comment>
<keyword evidence="2" id="KW-1185">Reference proteome</keyword>
<proteinExistence type="predicted"/>
<accession>A0ABX2E1J9</accession>
<sequence length="397" mass="46219">MKITLNILILILTFSVQGQISESWNLDIDSYTHNSSNYASKFPPIETAKFSNGDLVVLSQYGSLARFKNCGTIIWKKVVETCAQQRVIIDSNDDIIFSCGTEITKFDSTGEIIWNKDYSNTFSKNYLTFDAITSANNKLYIAGHFFHSTYICQLSINKNGNVLWKTKFKQDVDFEFSFLPPKQIVVFDDAIFVLAHHYSKSNSFLYTSNLNGKKRIDKEVHFKIKKLKFYKNSLFALGQLDNLKDKLIFGKIDKYLELSNILEFELPRNLEYNENTPSWASKPPTKEEFEKEYITAYDINDFVFLGEQNILVIGNSSGKPWVLNLDLDNGINWNWDIPDERYYKFNNEYTRHYYVFNSINKVGNNYLISGISEEHNDQEKTFVTYVNLFVREIKVEK</sequence>
<dbReference type="Proteomes" id="UP000805085">
    <property type="component" value="Unassembled WGS sequence"/>
</dbReference>
<protein>
    <recommendedName>
        <fullName evidence="3">PQQ-binding-like beta-propeller repeat protein</fullName>
    </recommendedName>
</protein>
<reference evidence="1 2" key="1">
    <citation type="journal article" date="2015" name="Int. J. Syst. Evol. Microbiol.">
        <title>Winogradskyella litoriviva sp. nov., isolated from coastal seawater.</title>
        <authorList>
            <person name="Nedashkovskaya O.I."/>
            <person name="Kukhlevskiy A.D."/>
            <person name="Zhukova N.V."/>
            <person name="Kim S.J."/>
            <person name="Rhee S.K."/>
            <person name="Mikhailov V.V."/>
        </authorList>
    </citation>
    <scope>NUCLEOTIDE SEQUENCE [LARGE SCALE GENOMIC DNA]</scope>
    <source>
        <strain evidence="1 2">KMM6491</strain>
    </source>
</reference>
<dbReference type="RefSeq" id="WP_173300003.1">
    <property type="nucleotide sequence ID" value="NZ_JABRWQ010000001.1"/>
</dbReference>
<evidence type="ECO:0008006" key="3">
    <source>
        <dbReference type="Google" id="ProtNLM"/>
    </source>
</evidence>
<organism evidence="1 2">
    <name type="scientific">Winogradskyella litoriviva</name>
    <dbReference type="NCBI Taxonomy" id="1220182"/>
    <lineage>
        <taxon>Bacteria</taxon>
        <taxon>Pseudomonadati</taxon>
        <taxon>Bacteroidota</taxon>
        <taxon>Flavobacteriia</taxon>
        <taxon>Flavobacteriales</taxon>
        <taxon>Flavobacteriaceae</taxon>
        <taxon>Winogradskyella</taxon>
    </lineage>
</organism>
<dbReference type="Gene3D" id="2.130.10.10">
    <property type="entry name" value="YVTN repeat-like/Quinoprotein amine dehydrogenase"/>
    <property type="match status" value="1"/>
</dbReference>
<dbReference type="InterPro" id="IPR015943">
    <property type="entry name" value="WD40/YVTN_repeat-like_dom_sf"/>
</dbReference>
<dbReference type="SUPFAM" id="SSF50998">
    <property type="entry name" value="Quinoprotein alcohol dehydrogenase-like"/>
    <property type="match status" value="1"/>
</dbReference>
<gene>
    <name evidence="1" type="ORF">HNV10_03865</name>
</gene>
<dbReference type="InterPro" id="IPR011047">
    <property type="entry name" value="Quinoprotein_ADH-like_sf"/>
</dbReference>
<dbReference type="EMBL" id="JABRWQ010000001">
    <property type="protein sequence ID" value="NRD22363.1"/>
    <property type="molecule type" value="Genomic_DNA"/>
</dbReference>
<name>A0ABX2E1J9_9FLAO</name>